<dbReference type="Proteomes" id="UP000297643">
    <property type="component" value="Unassembled WGS sequence"/>
</dbReference>
<name>A0A4R8W3C0_9MICO</name>
<evidence type="ECO:0000256" key="1">
    <source>
        <dbReference type="SAM" id="Phobius"/>
    </source>
</evidence>
<keyword evidence="1" id="KW-0812">Transmembrane</keyword>
<feature type="transmembrane region" description="Helical" evidence="1">
    <location>
        <begin position="81"/>
        <end position="105"/>
    </location>
</feature>
<accession>A0A4R8W3C0</accession>
<organism evidence="2 3">
    <name type="scientific">Cryobacterium mannosilyticum</name>
    <dbReference type="NCBI Taxonomy" id="1259190"/>
    <lineage>
        <taxon>Bacteria</taxon>
        <taxon>Bacillati</taxon>
        <taxon>Actinomycetota</taxon>
        <taxon>Actinomycetes</taxon>
        <taxon>Micrococcales</taxon>
        <taxon>Microbacteriaceae</taxon>
        <taxon>Cryobacterium</taxon>
    </lineage>
</organism>
<keyword evidence="3" id="KW-1185">Reference proteome</keyword>
<gene>
    <name evidence="2" type="ORF">E3O32_13290</name>
</gene>
<keyword evidence="1" id="KW-0472">Membrane</keyword>
<reference evidence="2 3" key="1">
    <citation type="submission" date="2019-03" db="EMBL/GenBank/DDBJ databases">
        <title>Genomics of glacier-inhabiting Cryobacterium strains.</title>
        <authorList>
            <person name="Liu Q."/>
            <person name="Xin Y.-H."/>
        </authorList>
    </citation>
    <scope>NUCLEOTIDE SEQUENCE [LARGE SCALE GENOMIC DNA]</scope>
    <source>
        <strain evidence="2 3">RHLT2-21</strain>
    </source>
</reference>
<sequence>MIDWAAFVVVAGASLLGSVVVVSLYSLGLRLLTSAGRALVVDPQSFTGAITILTPKRAAKEAKRARKTASANPLTVGQKRLALVGAYACFVLCIGAVLYGVYLIVPALHR</sequence>
<comment type="caution">
    <text evidence="2">The sequence shown here is derived from an EMBL/GenBank/DDBJ whole genome shotgun (WGS) entry which is preliminary data.</text>
</comment>
<feature type="transmembrane region" description="Helical" evidence="1">
    <location>
        <begin position="6"/>
        <end position="27"/>
    </location>
</feature>
<evidence type="ECO:0000313" key="2">
    <source>
        <dbReference type="EMBL" id="TFC01430.1"/>
    </source>
</evidence>
<evidence type="ECO:0000313" key="3">
    <source>
        <dbReference type="Proteomes" id="UP000297643"/>
    </source>
</evidence>
<protein>
    <submittedName>
        <fullName evidence="2">Peptidase</fullName>
    </submittedName>
</protein>
<dbReference type="EMBL" id="SOFM01000042">
    <property type="protein sequence ID" value="TFC01430.1"/>
    <property type="molecule type" value="Genomic_DNA"/>
</dbReference>
<dbReference type="RefSeq" id="WP_134510285.1">
    <property type="nucleotide sequence ID" value="NZ_SOFM01000042.1"/>
</dbReference>
<dbReference type="AlphaFoldDB" id="A0A4R8W3C0"/>
<keyword evidence="1" id="KW-1133">Transmembrane helix</keyword>
<proteinExistence type="predicted"/>